<dbReference type="FunFam" id="2.40.30.10:FF:000004">
    <property type="entry name" value="50S ribosomal protein L3"/>
    <property type="match status" value="1"/>
</dbReference>
<dbReference type="InterPro" id="IPR019927">
    <property type="entry name" value="Ribosomal_uL3_bac/org-type"/>
</dbReference>
<evidence type="ECO:0000256" key="1">
    <source>
        <dbReference type="ARBA" id="ARBA00004173"/>
    </source>
</evidence>
<sequence length="290" mass="31720">MSSLMHSNDDFQNSAQEIQKVEKVNPEAKTWKPTSRRVGVLAKKLGMTSMWDEWGIKIPVTVLQIENVQVIKQIKTSNDNFPRLQVGAFTPRPDKVTKPLKGHFEKYNSSLKSVVTEFPVTPDAVLPSGTEITVAHFVPGQLVDVIGKSKGKGFAGVMKRWGFGGGRASHGVSLAHRTPGSIGQNQDPGRVFPGKKMPGRMGNQSVTVMELKVMKIDTELNCLYIKGHVPGNKRGIVKVRDAIKTNSVSKFPSDITPPFPTYIPGANGFNPLPREMVARVGGKDPLLLTK</sequence>
<evidence type="ECO:0000313" key="9">
    <source>
        <dbReference type="EMBL" id="PVU89935.1"/>
    </source>
</evidence>
<evidence type="ECO:0000256" key="3">
    <source>
        <dbReference type="ARBA" id="ARBA00022946"/>
    </source>
</evidence>
<keyword evidence="4 8" id="KW-0689">Ribosomal protein</keyword>
<evidence type="ECO:0000256" key="2">
    <source>
        <dbReference type="ARBA" id="ARBA00006540"/>
    </source>
</evidence>
<dbReference type="NCBIfam" id="TIGR03625">
    <property type="entry name" value="L3_bact"/>
    <property type="match status" value="1"/>
</dbReference>
<dbReference type="GO" id="GO:0006412">
    <property type="term" value="P:translation"/>
    <property type="evidence" value="ECO:0007669"/>
    <property type="project" value="InterPro"/>
</dbReference>
<dbReference type="GO" id="GO:0005762">
    <property type="term" value="C:mitochondrial large ribosomal subunit"/>
    <property type="evidence" value="ECO:0007669"/>
    <property type="project" value="TreeGrafter"/>
</dbReference>
<dbReference type="InterPro" id="IPR019926">
    <property type="entry name" value="Ribosomal_uL3_CS"/>
</dbReference>
<gene>
    <name evidence="9" type="ORF">BB561_005108</name>
</gene>
<comment type="similarity">
    <text evidence="2 8">Belongs to the universal ribosomal protein uL3 family.</text>
</comment>
<dbReference type="PROSITE" id="PS00474">
    <property type="entry name" value="RIBOSOMAL_L3"/>
    <property type="match status" value="1"/>
</dbReference>
<protein>
    <recommendedName>
        <fullName evidence="7">Large ribosomal subunit protein uL3m</fullName>
    </recommendedName>
</protein>
<evidence type="ECO:0000256" key="4">
    <source>
        <dbReference type="ARBA" id="ARBA00022980"/>
    </source>
</evidence>
<reference evidence="9 10" key="1">
    <citation type="journal article" date="2018" name="MBio">
        <title>Comparative Genomics Reveals the Core Gene Toolbox for the Fungus-Insect Symbiosis.</title>
        <authorList>
            <person name="Wang Y."/>
            <person name="Stata M."/>
            <person name="Wang W."/>
            <person name="Stajich J.E."/>
            <person name="White M.M."/>
            <person name="Moncalvo J.M."/>
        </authorList>
    </citation>
    <scope>NUCLEOTIDE SEQUENCE [LARGE SCALE GENOMIC DNA]</scope>
    <source>
        <strain evidence="9 10">SWE-8-4</strain>
    </source>
</reference>
<keyword evidence="10" id="KW-1185">Reference proteome</keyword>
<comment type="subcellular location">
    <subcellularLocation>
        <location evidence="1">Mitochondrion</location>
    </subcellularLocation>
</comment>
<dbReference type="Pfam" id="PF00297">
    <property type="entry name" value="Ribosomal_L3"/>
    <property type="match status" value="1"/>
</dbReference>
<keyword evidence="6 8" id="KW-0687">Ribonucleoprotein</keyword>
<dbReference type="Gene3D" id="2.40.30.10">
    <property type="entry name" value="Translation factors"/>
    <property type="match status" value="2"/>
</dbReference>
<dbReference type="GO" id="GO:0003735">
    <property type="term" value="F:structural constituent of ribosome"/>
    <property type="evidence" value="ECO:0007669"/>
    <property type="project" value="InterPro"/>
</dbReference>
<dbReference type="PANTHER" id="PTHR11229:SF8">
    <property type="entry name" value="LARGE RIBOSOMAL SUBUNIT PROTEIN UL3M"/>
    <property type="match status" value="1"/>
</dbReference>
<dbReference type="OrthoDB" id="274683at2759"/>
<dbReference type="InterPro" id="IPR009000">
    <property type="entry name" value="Transl_B-barrel_sf"/>
</dbReference>
<dbReference type="InterPro" id="IPR000597">
    <property type="entry name" value="Ribosomal_uL3"/>
</dbReference>
<dbReference type="STRING" id="133385.A0A2T9YC99"/>
<evidence type="ECO:0000256" key="6">
    <source>
        <dbReference type="ARBA" id="ARBA00023274"/>
    </source>
</evidence>
<evidence type="ECO:0000256" key="5">
    <source>
        <dbReference type="ARBA" id="ARBA00023128"/>
    </source>
</evidence>
<accession>A0A2T9YC99</accession>
<evidence type="ECO:0000256" key="8">
    <source>
        <dbReference type="RuleBase" id="RU003905"/>
    </source>
</evidence>
<dbReference type="HAMAP" id="MF_01325_B">
    <property type="entry name" value="Ribosomal_uL3_B"/>
    <property type="match status" value="1"/>
</dbReference>
<organism evidence="9 10">
    <name type="scientific">Smittium simulii</name>
    <dbReference type="NCBI Taxonomy" id="133385"/>
    <lineage>
        <taxon>Eukaryota</taxon>
        <taxon>Fungi</taxon>
        <taxon>Fungi incertae sedis</taxon>
        <taxon>Zoopagomycota</taxon>
        <taxon>Kickxellomycotina</taxon>
        <taxon>Harpellomycetes</taxon>
        <taxon>Harpellales</taxon>
        <taxon>Legeriomycetaceae</taxon>
        <taxon>Smittium</taxon>
    </lineage>
</organism>
<proteinExistence type="inferred from homology"/>
<evidence type="ECO:0000256" key="7">
    <source>
        <dbReference type="ARBA" id="ARBA00035209"/>
    </source>
</evidence>
<evidence type="ECO:0000313" key="10">
    <source>
        <dbReference type="Proteomes" id="UP000245383"/>
    </source>
</evidence>
<dbReference type="AlphaFoldDB" id="A0A2T9YC99"/>
<dbReference type="Proteomes" id="UP000245383">
    <property type="component" value="Unassembled WGS sequence"/>
</dbReference>
<comment type="caution">
    <text evidence="9">The sequence shown here is derived from an EMBL/GenBank/DDBJ whole genome shotgun (WGS) entry which is preliminary data.</text>
</comment>
<dbReference type="EMBL" id="MBFR01000288">
    <property type="protein sequence ID" value="PVU89935.1"/>
    <property type="molecule type" value="Genomic_DNA"/>
</dbReference>
<keyword evidence="3" id="KW-0809">Transit peptide</keyword>
<dbReference type="PANTHER" id="PTHR11229">
    <property type="entry name" value="50S RIBOSOMAL PROTEIN L3"/>
    <property type="match status" value="1"/>
</dbReference>
<dbReference type="SUPFAM" id="SSF50447">
    <property type="entry name" value="Translation proteins"/>
    <property type="match status" value="1"/>
</dbReference>
<name>A0A2T9YC99_9FUNG</name>
<keyword evidence="5" id="KW-0496">Mitochondrion</keyword>